<evidence type="ECO:0000313" key="2">
    <source>
        <dbReference type="Proteomes" id="UP001056120"/>
    </source>
</evidence>
<name>A0ACB8ZAN3_9ASTR</name>
<gene>
    <name evidence="1" type="ORF">L1987_78035</name>
</gene>
<proteinExistence type="predicted"/>
<comment type="caution">
    <text evidence="1">The sequence shown here is derived from an EMBL/GenBank/DDBJ whole genome shotgun (WGS) entry which is preliminary data.</text>
</comment>
<dbReference type="EMBL" id="CM042043">
    <property type="protein sequence ID" value="KAI3695047.1"/>
    <property type="molecule type" value="Genomic_DNA"/>
</dbReference>
<sequence length="406" mass="46640">MANILYRISVVDILQSAQNVCTAWRKICKDPTMWRRVVYMGSSSDPNAYIGLDVMCKHVVDRSQGHLVDFTIVESDYAEILLYIANRTYAKVQYPKEEGLLTSDAKSPNYTVPQFYTSEEGLLTSDDHKMTMNQQKAMEFKNVPQPKQQWEVKKPTRNWLDLPSEIMANILYRIGVVDILQSAQNVCSAWRKICKDPAMWRVVYMGSSSDPNAYIGLDVICTHVVDRIQGQLVDITIVESDYAEILLYIANRSSQLKRLTIACCDDSMRYMWTESLKKLLLLEELSLYATEISKEAIEAVGRYCSMLKTLKVNYKDRRFWDDDSDGDYINIIDDVIAMAIWQNLHELRHLELIRNPMSNEGLGMILDGCHHLESLDLRGCLLIDLNGDLGKRCSQQIKCQTPQRFS</sequence>
<reference evidence="1 2" key="2">
    <citation type="journal article" date="2022" name="Mol. Ecol. Resour.">
        <title>The genomes of chicory, endive, great burdock and yacon provide insights into Asteraceae paleo-polyploidization history and plant inulin production.</title>
        <authorList>
            <person name="Fan W."/>
            <person name="Wang S."/>
            <person name="Wang H."/>
            <person name="Wang A."/>
            <person name="Jiang F."/>
            <person name="Liu H."/>
            <person name="Zhao H."/>
            <person name="Xu D."/>
            <person name="Zhang Y."/>
        </authorList>
    </citation>
    <scope>NUCLEOTIDE SEQUENCE [LARGE SCALE GENOMIC DNA]</scope>
    <source>
        <strain evidence="2">cv. Yunnan</strain>
        <tissue evidence="1">Leaves</tissue>
    </source>
</reference>
<keyword evidence="2" id="KW-1185">Reference proteome</keyword>
<evidence type="ECO:0000313" key="1">
    <source>
        <dbReference type="EMBL" id="KAI3695047.1"/>
    </source>
</evidence>
<accession>A0ACB8ZAN3</accession>
<protein>
    <submittedName>
        <fullName evidence="1">Uncharacterized protein</fullName>
    </submittedName>
</protein>
<dbReference type="Proteomes" id="UP001056120">
    <property type="component" value="Linkage Group LG26"/>
</dbReference>
<reference evidence="2" key="1">
    <citation type="journal article" date="2022" name="Mol. Ecol. Resour.">
        <title>The genomes of chicory, endive, great burdock and yacon provide insights into Asteraceae palaeo-polyploidization history and plant inulin production.</title>
        <authorList>
            <person name="Fan W."/>
            <person name="Wang S."/>
            <person name="Wang H."/>
            <person name="Wang A."/>
            <person name="Jiang F."/>
            <person name="Liu H."/>
            <person name="Zhao H."/>
            <person name="Xu D."/>
            <person name="Zhang Y."/>
        </authorList>
    </citation>
    <scope>NUCLEOTIDE SEQUENCE [LARGE SCALE GENOMIC DNA]</scope>
    <source>
        <strain evidence="2">cv. Yunnan</strain>
    </source>
</reference>
<organism evidence="1 2">
    <name type="scientific">Smallanthus sonchifolius</name>
    <dbReference type="NCBI Taxonomy" id="185202"/>
    <lineage>
        <taxon>Eukaryota</taxon>
        <taxon>Viridiplantae</taxon>
        <taxon>Streptophyta</taxon>
        <taxon>Embryophyta</taxon>
        <taxon>Tracheophyta</taxon>
        <taxon>Spermatophyta</taxon>
        <taxon>Magnoliopsida</taxon>
        <taxon>eudicotyledons</taxon>
        <taxon>Gunneridae</taxon>
        <taxon>Pentapetalae</taxon>
        <taxon>asterids</taxon>
        <taxon>campanulids</taxon>
        <taxon>Asterales</taxon>
        <taxon>Asteraceae</taxon>
        <taxon>Asteroideae</taxon>
        <taxon>Heliantheae alliance</taxon>
        <taxon>Millerieae</taxon>
        <taxon>Smallanthus</taxon>
    </lineage>
</organism>